<reference evidence="2" key="1">
    <citation type="journal article" date="2020" name="Int. J. Syst. Evol. Microbiol.">
        <title>Alteromonas alba sp. nov., a marine bacterium isolated from the seawater of the West Pacific Ocean.</title>
        <authorList>
            <person name="Sun C."/>
            <person name="Wu Y.-H."/>
            <person name="Xamxidin M."/>
            <person name="Cheng H."/>
            <person name="Xu X.-W."/>
        </authorList>
    </citation>
    <scope>NUCLEOTIDE SEQUENCE [LARGE SCALE GENOMIC DNA]</scope>
    <source>
        <strain evidence="2">9a2</strain>
    </source>
</reference>
<dbReference type="EMBL" id="PVNO01000031">
    <property type="protein sequence ID" value="PRO67615.1"/>
    <property type="molecule type" value="Genomic_DNA"/>
</dbReference>
<protein>
    <submittedName>
        <fullName evidence="1">Uncharacterized protein</fullName>
    </submittedName>
</protein>
<organism evidence="1 2">
    <name type="scientific">Alteromonas gracilis</name>
    <dbReference type="NCBI Taxonomy" id="1479524"/>
    <lineage>
        <taxon>Bacteria</taxon>
        <taxon>Pseudomonadati</taxon>
        <taxon>Pseudomonadota</taxon>
        <taxon>Gammaproteobacteria</taxon>
        <taxon>Alteromonadales</taxon>
        <taxon>Alteromonadaceae</taxon>
        <taxon>Alteromonas/Salinimonas group</taxon>
        <taxon>Alteromonas</taxon>
    </lineage>
</organism>
<accession>A0ABX5CJI7</accession>
<proteinExistence type="predicted"/>
<gene>
    <name evidence="1" type="ORF">C6Y39_18240</name>
</gene>
<dbReference type="Proteomes" id="UP000239539">
    <property type="component" value="Unassembled WGS sequence"/>
</dbReference>
<sequence length="148" mass="16966">MNLLKFGTAALIVFSVTLCAYAGIFIHLSSQSPTRAPAPFTACLDNCTMNLEYRVSKTYQRTMVKNTLNQIFTSYVEADVGYYLYCNDKSCRLWVYVNTPSKLEPILHRLENEVSPILDNESQYHIDNEANLNYSLYTYTQKRPINAP</sequence>
<name>A0ABX5CJI7_9ALTE</name>
<comment type="caution">
    <text evidence="1">The sequence shown here is derived from an EMBL/GenBank/DDBJ whole genome shotgun (WGS) entry which is preliminary data.</text>
</comment>
<keyword evidence="2" id="KW-1185">Reference proteome</keyword>
<dbReference type="RefSeq" id="WP_105932629.1">
    <property type="nucleotide sequence ID" value="NZ_PVNO01000031.1"/>
</dbReference>
<evidence type="ECO:0000313" key="2">
    <source>
        <dbReference type="Proteomes" id="UP000239539"/>
    </source>
</evidence>
<evidence type="ECO:0000313" key="1">
    <source>
        <dbReference type="EMBL" id="PRO67615.1"/>
    </source>
</evidence>